<evidence type="ECO:0000313" key="3">
    <source>
        <dbReference type="EMBL" id="KAF6140474.1"/>
    </source>
</evidence>
<organism evidence="3 4">
    <name type="scientific">Kingdonia uniflora</name>
    <dbReference type="NCBI Taxonomy" id="39325"/>
    <lineage>
        <taxon>Eukaryota</taxon>
        <taxon>Viridiplantae</taxon>
        <taxon>Streptophyta</taxon>
        <taxon>Embryophyta</taxon>
        <taxon>Tracheophyta</taxon>
        <taxon>Spermatophyta</taxon>
        <taxon>Magnoliopsida</taxon>
        <taxon>Ranunculales</taxon>
        <taxon>Circaeasteraceae</taxon>
        <taxon>Kingdonia</taxon>
    </lineage>
</organism>
<reference evidence="3 4" key="1">
    <citation type="journal article" date="2020" name="IScience">
        <title>Genome Sequencing of the Endangered Kingdonia uniflora (Circaeasteraceae, Ranunculales) Reveals Potential Mechanisms of Evolutionary Specialization.</title>
        <authorList>
            <person name="Sun Y."/>
            <person name="Deng T."/>
            <person name="Zhang A."/>
            <person name="Moore M.J."/>
            <person name="Landis J.B."/>
            <person name="Lin N."/>
            <person name="Zhang H."/>
            <person name="Zhang X."/>
            <person name="Huang J."/>
            <person name="Zhang X."/>
            <person name="Sun H."/>
            <person name="Wang H."/>
        </authorList>
    </citation>
    <scope>NUCLEOTIDE SEQUENCE [LARGE SCALE GENOMIC DNA]</scope>
    <source>
        <strain evidence="3">TB1705</strain>
        <tissue evidence="3">Leaf</tissue>
    </source>
</reference>
<evidence type="ECO:0000259" key="2">
    <source>
        <dbReference type="Pfam" id="PF14303"/>
    </source>
</evidence>
<accession>A0A7J7LD83</accession>
<dbReference type="Proteomes" id="UP000541444">
    <property type="component" value="Unassembled WGS sequence"/>
</dbReference>
<feature type="domain" description="No apical meristem-associated C-terminal" evidence="2">
    <location>
        <begin position="12"/>
        <end position="104"/>
    </location>
</feature>
<protein>
    <recommendedName>
        <fullName evidence="2">No apical meristem-associated C-terminal domain-containing protein</fullName>
    </recommendedName>
</protein>
<evidence type="ECO:0000256" key="1">
    <source>
        <dbReference type="SAM" id="MobiDB-lite"/>
    </source>
</evidence>
<feature type="region of interest" description="Disordered" evidence="1">
    <location>
        <begin position="34"/>
        <end position="94"/>
    </location>
</feature>
<gene>
    <name evidence="3" type="ORF">GIB67_010304</name>
</gene>
<evidence type="ECO:0000313" key="4">
    <source>
        <dbReference type="Proteomes" id="UP000541444"/>
    </source>
</evidence>
<feature type="non-terminal residue" evidence="3">
    <location>
        <position position="122"/>
    </location>
</feature>
<dbReference type="AlphaFoldDB" id="A0A7J7LD83"/>
<dbReference type="InterPro" id="IPR029466">
    <property type="entry name" value="NAM-associated_C"/>
</dbReference>
<feature type="compositionally biased region" description="Polar residues" evidence="1">
    <location>
        <begin position="44"/>
        <end position="68"/>
    </location>
</feature>
<sequence>MANDTFFQVQGKPFKLGETYKVLETCPKWSQIHHIGHPGRNVARKSNFNDSPGNSTNTDPETPTSDTLNIVIPDDSIDVDAPPYSCEDVRPNGQKKYKAKEAAKASIGFWGKRMLETTSNMM</sequence>
<name>A0A7J7LD83_9MAGN</name>
<proteinExistence type="predicted"/>
<comment type="caution">
    <text evidence="3">The sequence shown here is derived from an EMBL/GenBank/DDBJ whole genome shotgun (WGS) entry which is preliminary data.</text>
</comment>
<dbReference type="EMBL" id="JACGCM010002370">
    <property type="protein sequence ID" value="KAF6140474.1"/>
    <property type="molecule type" value="Genomic_DNA"/>
</dbReference>
<keyword evidence="4" id="KW-1185">Reference proteome</keyword>
<dbReference type="Pfam" id="PF14303">
    <property type="entry name" value="NAM-associated"/>
    <property type="match status" value="1"/>
</dbReference>